<organism evidence="2 3">
    <name type="scientific">Blattamonas nauphoetae</name>
    <dbReference type="NCBI Taxonomy" id="2049346"/>
    <lineage>
        <taxon>Eukaryota</taxon>
        <taxon>Metamonada</taxon>
        <taxon>Preaxostyla</taxon>
        <taxon>Oxymonadida</taxon>
        <taxon>Blattamonas</taxon>
    </lineage>
</organism>
<comment type="caution">
    <text evidence="2">The sequence shown here is derived from an EMBL/GenBank/DDBJ whole genome shotgun (WGS) entry which is preliminary data.</text>
</comment>
<feature type="region of interest" description="Disordered" evidence="1">
    <location>
        <begin position="167"/>
        <end position="192"/>
    </location>
</feature>
<sequence>MWMCVARRAARIVRRSAASGLADLEAADHSDGSDWIRQCSYVNCPSHFRLSNRQSSNTMASVWVIGFVRFDRLTMTCRFSFRVLPRLRTNSFHPRRVFFPLHILPHSPSSVPSSAPSTQPSPFPPRAVCLIDTLVSSSTDQAHCKQHFEKPFLFRVRREGAFGLQLHSTQPRSDSLSSVSPPRRPSLSLCSD</sequence>
<reference evidence="2 3" key="1">
    <citation type="journal article" date="2022" name="bioRxiv">
        <title>Genomics of Preaxostyla Flagellates Illuminates Evolutionary Transitions and the Path Towards Mitochondrial Loss.</title>
        <authorList>
            <person name="Novak L.V.F."/>
            <person name="Treitli S.C."/>
            <person name="Pyrih J."/>
            <person name="Halakuc P."/>
            <person name="Pipaliya S.V."/>
            <person name="Vacek V."/>
            <person name="Brzon O."/>
            <person name="Soukal P."/>
            <person name="Eme L."/>
            <person name="Dacks J.B."/>
            <person name="Karnkowska A."/>
            <person name="Elias M."/>
            <person name="Hampl V."/>
        </authorList>
    </citation>
    <scope>NUCLEOTIDE SEQUENCE [LARGE SCALE GENOMIC DNA]</scope>
    <source>
        <strain evidence="2">NAU3</strain>
        <tissue evidence="2">Gut</tissue>
    </source>
</reference>
<accession>A0ABQ9XQZ7</accession>
<proteinExistence type="predicted"/>
<evidence type="ECO:0000313" key="2">
    <source>
        <dbReference type="EMBL" id="KAK2952600.1"/>
    </source>
</evidence>
<name>A0ABQ9XQZ7_9EUKA</name>
<dbReference type="Proteomes" id="UP001281761">
    <property type="component" value="Unassembled WGS sequence"/>
</dbReference>
<keyword evidence="3" id="KW-1185">Reference proteome</keyword>
<evidence type="ECO:0000256" key="1">
    <source>
        <dbReference type="SAM" id="MobiDB-lite"/>
    </source>
</evidence>
<feature type="compositionally biased region" description="Low complexity" evidence="1">
    <location>
        <begin position="171"/>
        <end position="192"/>
    </location>
</feature>
<dbReference type="EMBL" id="JARBJD010000101">
    <property type="protein sequence ID" value="KAK2952600.1"/>
    <property type="molecule type" value="Genomic_DNA"/>
</dbReference>
<evidence type="ECO:0000313" key="3">
    <source>
        <dbReference type="Proteomes" id="UP001281761"/>
    </source>
</evidence>
<gene>
    <name evidence="2" type="ORF">BLNAU_12428</name>
</gene>
<protein>
    <submittedName>
        <fullName evidence="2">Uncharacterized protein</fullName>
    </submittedName>
</protein>